<dbReference type="Pfam" id="PF00092">
    <property type="entry name" value="VWA"/>
    <property type="match status" value="1"/>
</dbReference>
<dbReference type="InterPro" id="IPR001846">
    <property type="entry name" value="VWF_type-D"/>
</dbReference>
<keyword evidence="4" id="KW-0964">Secreted</keyword>
<feature type="domain" description="VWFA" evidence="10">
    <location>
        <begin position="1371"/>
        <end position="1563"/>
    </location>
</feature>
<evidence type="ECO:0000256" key="2">
    <source>
        <dbReference type="ARBA" id="ARBA00004613"/>
    </source>
</evidence>
<sequence>MLTSRGSGVTIRETGGCEGPCVLVCCFSLFGGPGHCWQPFNGSAYHVRTSCSFTLTRFTHQGVQCDITAQRGVSGLVKRVEIVINKVRTIILSDGDMTVGNHRVSLPYDHTYQHIFPYGAYTRLSSTVLPLTVTWHDNTRGIDSVWDCQRIMSLSVTCLRIWTEHYYHLCSQNAYGQTGGLHVTCPFFRDLAHKCGPGTSTWRDWKDLTKCPDYVCPGDLTFQELGHAFIPTCSNPTPRVCEQDMTSTCVCPTGKVLNDRAEGHRCVSLAECPCVHYSKTYPSGSNRNTKCQTCVSYFHSRFELVMMSPDPVIKIIHFSVLQVLSTSQLTKTHDTASAWMVTIHFADQGIKLQKVEVHIHNETYVFSDSRVMFQNQEITDFHQVHHGYATVFWQSSLLVKVKLLSGLCGNFNWDSGDDFTTSSGIVENSVEPFAFSWAMWMCTSDISPMCTDIDQVTLSLTLPGHGPKKRPSGLLEKLKVSLKQTLAVDRGSACRPFLSGHSLDPAYTWLKPFVVPPEGSQTPHLRSARFRRAGLNLGNIQLACVSKTCQCHSPPESCLCVAFGNYAKACASVGKPVGDWRNVTNCVVSCMSNQVFDYNTRSCNRTCHAVADHDPTCNLDAEPVEGCGCPEGSYRNYQGSCVPTSMCDCYFRGFPVPPGRSTMGGFICSCENARINCTRADFCRGCPPGQVCVDCLSPTDETQNTCDSLSKPSIEPVCFPGCYCPVGQYLDDFGECVSAVNCTCMFSGKIFRPGESVKTNCKICTCSEGRWHCSGEPCPGRCQVFGNGQYQTFDFKWFRFDGSCQYTLVEDDCGSGMGNFSVRVESIPCCDEELTCSRTITLDVDGMYLVFGQTDMSEMYYKKEGRDIVVERVGLYIVASVKSLGLTLIWDKNTRLTVLLDVKWKSKVCGLCGNFDSSEANDLQDGSALEFGNSWKTGTPPCSDVKNETFPCERHSYCANWAQRRCMIITGDTFKACHLKVDPVPYYDACVLEACACQFEGRFLGFCTAVAAYAEACSEQDICIRWRTPERCPVFCDYYNIGSQCTWHYDPCGKAMICGNNHFKGKLEGCFPRCPEHTPYYDENTGKCTILQNCTCPDLPPGCECVNGTVNCGRCEVFSDPHYITFQGNYYRFMGACTYVLVQERSSRYNFSIMVDNAHCFGITTISCARGATLNNVPVGPRHEQHGIRFDSTPSSVSVDIEEIRTHISMATGARVTITLAMEHFQNNTEGQCGVCGGSSCVRPSGRVENDDCCPQTAYDWTYPDPSKPQCRTAPRNVSCDPHPSPPPTSCPPSPECEILHGPVFEKCRGVVNLTTWYQSCWFDVCTTGLKNLSCFSLAEAAEVCQTQGVCVDWCKHTNGTCKCFIDQTSDIVFLLDGSGSVSSRDFRSMIDFVVRLIRRLQSGNMQIRLSRIKLTMYVIGSFQFAIAQYSSMTTIHMDFNQFNRSGMWESQVMGITQLSGGTFTAAAISKVVNEVFVPAAGLRSFANKVLIVITDGQSSDSLKLESIIAKAEKMGITRYSIGVGRAFMGSGLMELQRIASSSENHVFHVDNFAALEQISSALERIILGMSTTTSIHLNYNETNNSIQVNYNENDSSIHLNYNDNDSSIHLNYNHNDSSIHLNYSENDSSIHLSYNENDSSIDLNYNDNDSSIHLNYNDNDSSIHLNYSENDSSIHLNYNDNDSSIHLNYNENNSSIHLNYNENSSTHFIYNDNIFSSFYKPNLPHCTKD</sequence>
<dbReference type="SUPFAM" id="SSF57603">
    <property type="entry name" value="FnI-like domain"/>
    <property type="match status" value="1"/>
</dbReference>
<evidence type="ECO:0000256" key="6">
    <source>
        <dbReference type="ARBA" id="ARBA00022787"/>
    </source>
</evidence>
<dbReference type="Gene3D" id="2.40.160.10">
    <property type="entry name" value="Porin"/>
    <property type="match status" value="1"/>
</dbReference>
<dbReference type="PANTHER" id="PTHR11339:SF408">
    <property type="entry name" value="MUCIN-5B"/>
    <property type="match status" value="1"/>
</dbReference>
<dbReference type="SMART" id="SM00327">
    <property type="entry name" value="VWA"/>
    <property type="match status" value="1"/>
</dbReference>
<organism evidence="13 14">
    <name type="scientific">Coilia grayii</name>
    <name type="common">Gray's grenadier anchovy</name>
    <dbReference type="NCBI Taxonomy" id="363190"/>
    <lineage>
        <taxon>Eukaryota</taxon>
        <taxon>Metazoa</taxon>
        <taxon>Chordata</taxon>
        <taxon>Craniata</taxon>
        <taxon>Vertebrata</taxon>
        <taxon>Euteleostomi</taxon>
        <taxon>Actinopterygii</taxon>
        <taxon>Neopterygii</taxon>
        <taxon>Teleostei</taxon>
        <taxon>Clupei</taxon>
        <taxon>Clupeiformes</taxon>
        <taxon>Clupeoidei</taxon>
        <taxon>Engraulidae</taxon>
        <taxon>Coilinae</taxon>
        <taxon>Coilia</taxon>
    </lineage>
</organism>
<comment type="caution">
    <text evidence="13">The sequence shown here is derived from an EMBL/GenBank/DDBJ whole genome shotgun (WGS) entry which is preliminary data.</text>
</comment>
<dbReference type="InterPro" id="IPR036465">
    <property type="entry name" value="vWFA_dom_sf"/>
</dbReference>
<dbReference type="PANTHER" id="PTHR11339">
    <property type="entry name" value="EXTRACELLULAR MATRIX GLYCOPROTEIN RELATED"/>
    <property type="match status" value="1"/>
</dbReference>
<keyword evidence="3" id="KW-1134">Transmembrane beta strand</keyword>
<dbReference type="SMART" id="SM00832">
    <property type="entry name" value="C8"/>
    <property type="match status" value="3"/>
</dbReference>
<dbReference type="Gene3D" id="2.10.25.10">
    <property type="entry name" value="Laminin"/>
    <property type="match status" value="3"/>
</dbReference>
<comment type="subcellular location">
    <subcellularLocation>
        <location evidence="1">Mitochondrion outer membrane</location>
    </subcellularLocation>
    <subcellularLocation>
        <location evidence="2">Secreted</location>
    </subcellularLocation>
</comment>
<feature type="domain" description="SRCR" evidence="11">
    <location>
        <begin position="1297"/>
        <end position="1349"/>
    </location>
</feature>
<keyword evidence="6" id="KW-0496">Mitochondrion</keyword>
<dbReference type="SMART" id="SM00215">
    <property type="entry name" value="VWC_out"/>
    <property type="match status" value="1"/>
</dbReference>
<dbReference type="PROSITE" id="PS51233">
    <property type="entry name" value="VWFD"/>
    <property type="match status" value="2"/>
</dbReference>
<keyword evidence="3" id="KW-0472">Membrane</keyword>
<evidence type="ECO:0000313" key="14">
    <source>
        <dbReference type="Proteomes" id="UP001591681"/>
    </source>
</evidence>
<dbReference type="EMBL" id="JBHFQA010000002">
    <property type="protein sequence ID" value="KAL2102539.1"/>
    <property type="molecule type" value="Genomic_DNA"/>
</dbReference>
<dbReference type="FunFam" id="2.10.25.10:FF:000674">
    <property type="entry name" value="Mucin-2"/>
    <property type="match status" value="1"/>
</dbReference>
<gene>
    <name evidence="13" type="ORF">ACEWY4_001707</name>
</gene>
<dbReference type="InterPro" id="IPR001190">
    <property type="entry name" value="SRCR"/>
</dbReference>
<evidence type="ECO:0000256" key="4">
    <source>
        <dbReference type="ARBA" id="ARBA00022525"/>
    </source>
</evidence>
<dbReference type="Pfam" id="PF00094">
    <property type="entry name" value="VWD"/>
    <property type="match status" value="2"/>
</dbReference>
<feature type="domain" description="VWFD" evidence="12">
    <location>
        <begin position="780"/>
        <end position="943"/>
    </location>
</feature>
<dbReference type="PROSITE" id="PS50287">
    <property type="entry name" value="SRCR_2"/>
    <property type="match status" value="1"/>
</dbReference>
<dbReference type="InterPro" id="IPR058753">
    <property type="entry name" value="TIL_OTOGL_Mucin"/>
</dbReference>
<keyword evidence="7" id="KW-1015">Disulfide bond</keyword>
<dbReference type="InterPro" id="IPR023614">
    <property type="entry name" value="Porin_dom_sf"/>
</dbReference>
<dbReference type="PROSITE" id="PS50234">
    <property type="entry name" value="VWFA"/>
    <property type="match status" value="1"/>
</dbReference>
<protein>
    <submittedName>
        <fullName evidence="13">Uncharacterized protein</fullName>
    </submittedName>
</protein>
<evidence type="ECO:0000256" key="9">
    <source>
        <dbReference type="PROSITE-ProRule" id="PRU00196"/>
    </source>
</evidence>
<evidence type="ECO:0000256" key="8">
    <source>
        <dbReference type="ARBA" id="ARBA00023180"/>
    </source>
</evidence>
<dbReference type="Pfam" id="PF25962">
    <property type="entry name" value="TIL_OTOGL_Mucin"/>
    <property type="match status" value="1"/>
</dbReference>
<evidence type="ECO:0000256" key="5">
    <source>
        <dbReference type="ARBA" id="ARBA00022737"/>
    </source>
</evidence>
<dbReference type="PRINTS" id="PR00453">
    <property type="entry name" value="VWFADOMAIN"/>
</dbReference>
<dbReference type="SMART" id="SM00216">
    <property type="entry name" value="VWD"/>
    <property type="match status" value="2"/>
</dbReference>
<dbReference type="InterPro" id="IPR002035">
    <property type="entry name" value="VWF_A"/>
</dbReference>
<comment type="caution">
    <text evidence="9">Lacks conserved residue(s) required for the propagation of feature annotation.</text>
</comment>
<evidence type="ECO:0000259" key="11">
    <source>
        <dbReference type="PROSITE" id="PS50287"/>
    </source>
</evidence>
<dbReference type="InterPro" id="IPR050780">
    <property type="entry name" value="Mucin_vWF_Thrombospondin_sf"/>
</dbReference>
<keyword evidence="5" id="KW-0677">Repeat</keyword>
<keyword evidence="6" id="KW-1000">Mitochondrion outer membrane</keyword>
<keyword evidence="3" id="KW-0812">Transmembrane</keyword>
<dbReference type="InterPro" id="IPR014853">
    <property type="entry name" value="VWF/SSPO/ZAN-like_Cys-rich_dom"/>
</dbReference>
<evidence type="ECO:0000256" key="7">
    <source>
        <dbReference type="ARBA" id="ARBA00023157"/>
    </source>
</evidence>
<dbReference type="Gene3D" id="3.40.50.410">
    <property type="entry name" value="von Willebrand factor, type A domain"/>
    <property type="match status" value="1"/>
</dbReference>
<accession>A0ABD1KTP0</accession>
<name>A0ABD1KTP0_9TELE</name>
<dbReference type="Pfam" id="PF08742">
    <property type="entry name" value="C8"/>
    <property type="match status" value="3"/>
</dbReference>
<dbReference type="InterPro" id="IPR036084">
    <property type="entry name" value="Ser_inhib-like_sf"/>
</dbReference>
<evidence type="ECO:0000313" key="13">
    <source>
        <dbReference type="EMBL" id="KAL2102539.1"/>
    </source>
</evidence>
<feature type="domain" description="VWFD" evidence="12">
    <location>
        <begin position="1113"/>
        <end position="1174"/>
    </location>
</feature>
<evidence type="ECO:0000259" key="12">
    <source>
        <dbReference type="PROSITE" id="PS51233"/>
    </source>
</evidence>
<reference evidence="13 14" key="1">
    <citation type="submission" date="2024-09" db="EMBL/GenBank/DDBJ databases">
        <title>A chromosome-level genome assembly of Gray's grenadier anchovy, Coilia grayii.</title>
        <authorList>
            <person name="Fu Z."/>
        </authorList>
    </citation>
    <scope>NUCLEOTIDE SEQUENCE [LARGE SCALE GENOMIC DNA]</scope>
    <source>
        <strain evidence="13">G4</strain>
        <tissue evidence="13">Muscle</tissue>
    </source>
</reference>
<dbReference type="SUPFAM" id="SSF53300">
    <property type="entry name" value="vWA-like"/>
    <property type="match status" value="1"/>
</dbReference>
<keyword evidence="14" id="KW-1185">Reference proteome</keyword>
<evidence type="ECO:0000256" key="3">
    <source>
        <dbReference type="ARBA" id="ARBA00022452"/>
    </source>
</evidence>
<dbReference type="CDD" id="cd19941">
    <property type="entry name" value="TIL"/>
    <property type="match status" value="3"/>
</dbReference>
<evidence type="ECO:0000259" key="10">
    <source>
        <dbReference type="PROSITE" id="PS50234"/>
    </source>
</evidence>
<dbReference type="Proteomes" id="UP001591681">
    <property type="component" value="Unassembled WGS sequence"/>
</dbReference>
<proteinExistence type="predicted"/>
<dbReference type="SUPFAM" id="SSF57567">
    <property type="entry name" value="Serine protease inhibitors"/>
    <property type="match status" value="3"/>
</dbReference>
<evidence type="ECO:0000256" key="1">
    <source>
        <dbReference type="ARBA" id="ARBA00004294"/>
    </source>
</evidence>
<dbReference type="GO" id="GO:0005741">
    <property type="term" value="C:mitochondrial outer membrane"/>
    <property type="evidence" value="ECO:0007669"/>
    <property type="project" value="UniProtKB-SubCell"/>
</dbReference>
<keyword evidence="8" id="KW-0325">Glycoprotein</keyword>
<dbReference type="InterPro" id="IPR001007">
    <property type="entry name" value="VWF_dom"/>
</dbReference>